<evidence type="ECO:0000256" key="2">
    <source>
        <dbReference type="SAM" id="SignalP"/>
    </source>
</evidence>
<feature type="compositionally biased region" description="Pro residues" evidence="1">
    <location>
        <begin position="71"/>
        <end position="87"/>
    </location>
</feature>
<name>A0ABC8VPM2_9POAL</name>
<feature type="chain" id="PRO_5044836332" evidence="2">
    <location>
        <begin position="25"/>
        <end position="142"/>
    </location>
</feature>
<keyword evidence="2" id="KW-0732">Signal</keyword>
<evidence type="ECO:0000256" key="1">
    <source>
        <dbReference type="SAM" id="MobiDB-lite"/>
    </source>
</evidence>
<feature type="compositionally biased region" description="Pro residues" evidence="1">
    <location>
        <begin position="109"/>
        <end position="120"/>
    </location>
</feature>
<feature type="signal peptide" evidence="2">
    <location>
        <begin position="1"/>
        <end position="24"/>
    </location>
</feature>
<dbReference type="AlphaFoldDB" id="A0ABC8VPM2"/>
<organism evidence="3 4">
    <name type="scientific">Urochloa decumbens</name>
    <dbReference type="NCBI Taxonomy" id="240449"/>
    <lineage>
        <taxon>Eukaryota</taxon>
        <taxon>Viridiplantae</taxon>
        <taxon>Streptophyta</taxon>
        <taxon>Embryophyta</taxon>
        <taxon>Tracheophyta</taxon>
        <taxon>Spermatophyta</taxon>
        <taxon>Magnoliopsida</taxon>
        <taxon>Liliopsida</taxon>
        <taxon>Poales</taxon>
        <taxon>Poaceae</taxon>
        <taxon>PACMAD clade</taxon>
        <taxon>Panicoideae</taxon>
        <taxon>Panicodae</taxon>
        <taxon>Paniceae</taxon>
        <taxon>Melinidinae</taxon>
        <taxon>Urochloa</taxon>
    </lineage>
</organism>
<gene>
    <name evidence="3" type="ORF">URODEC1_LOCUS5570</name>
</gene>
<dbReference type="EMBL" id="OZ075120">
    <property type="protein sequence ID" value="CAL4894680.1"/>
    <property type="molecule type" value="Genomic_DNA"/>
</dbReference>
<evidence type="ECO:0000313" key="4">
    <source>
        <dbReference type="Proteomes" id="UP001497457"/>
    </source>
</evidence>
<dbReference type="Proteomes" id="UP001497457">
    <property type="component" value="Chromosome 10rd"/>
</dbReference>
<accession>A0ABC8VPM2</accession>
<protein>
    <submittedName>
        <fullName evidence="3">Uncharacterized protein</fullName>
    </submittedName>
</protein>
<reference evidence="3 4" key="2">
    <citation type="submission" date="2024-10" db="EMBL/GenBank/DDBJ databases">
        <authorList>
            <person name="Ryan C."/>
        </authorList>
    </citation>
    <scope>NUCLEOTIDE SEQUENCE [LARGE SCALE GENOMIC DNA]</scope>
</reference>
<evidence type="ECO:0000313" key="3">
    <source>
        <dbReference type="EMBL" id="CAL4894680.1"/>
    </source>
</evidence>
<keyword evidence="4" id="KW-1185">Reference proteome</keyword>
<reference evidence="4" key="1">
    <citation type="submission" date="2024-06" db="EMBL/GenBank/DDBJ databases">
        <authorList>
            <person name="Ryan C."/>
        </authorList>
    </citation>
    <scope>NUCLEOTIDE SEQUENCE [LARGE SCALE GENOMIC DNA]</scope>
</reference>
<proteinExistence type="predicted"/>
<sequence length="142" mass="14807">MERPFPSTLLLTIVVLLLAPLLLARELGGSYYEQHVRSPLMLPSSVLDDGAAVPRPELDALPGGVSRPGGRAPPAPKPGYGPHPLLEPSPSYGLGSSPAGVSGRQGLAPPSPERNPPPHYGRPGPDALRAFRDALVRYAVGA</sequence>
<feature type="region of interest" description="Disordered" evidence="1">
    <location>
        <begin position="45"/>
        <end position="127"/>
    </location>
</feature>